<organism evidence="1 2">
    <name type="scientific">Streptomyces paromomycinus</name>
    <name type="common">Streptomyces rimosus subsp. paromomycinus</name>
    <dbReference type="NCBI Taxonomy" id="92743"/>
    <lineage>
        <taxon>Bacteria</taxon>
        <taxon>Bacillati</taxon>
        <taxon>Actinomycetota</taxon>
        <taxon>Actinomycetes</taxon>
        <taxon>Kitasatosporales</taxon>
        <taxon>Streptomycetaceae</taxon>
        <taxon>Streptomyces</taxon>
    </lineage>
</organism>
<evidence type="ECO:0000313" key="1">
    <source>
        <dbReference type="EMBL" id="GCD41799.1"/>
    </source>
</evidence>
<reference evidence="1 2" key="1">
    <citation type="submission" date="2018-11" db="EMBL/GenBank/DDBJ databases">
        <title>Whole genome sequence of Streptomyces paromomycinus NBRC 15454(T).</title>
        <authorList>
            <person name="Komaki H."/>
            <person name="Tamura T."/>
        </authorList>
    </citation>
    <scope>NUCLEOTIDE SEQUENCE [LARGE SCALE GENOMIC DNA]</scope>
    <source>
        <strain evidence="1 2">NBRC 15454</strain>
    </source>
</reference>
<dbReference type="EMBL" id="BHZD01000001">
    <property type="protein sequence ID" value="GCD41799.1"/>
    <property type="molecule type" value="Genomic_DNA"/>
</dbReference>
<comment type="caution">
    <text evidence="1">The sequence shown here is derived from an EMBL/GenBank/DDBJ whole genome shotgun (WGS) entry which is preliminary data.</text>
</comment>
<dbReference type="Proteomes" id="UP000286746">
    <property type="component" value="Unassembled WGS sequence"/>
</dbReference>
<proteinExistence type="predicted"/>
<name>A0A401VXL2_STREY</name>
<protein>
    <submittedName>
        <fullName evidence="1">Uncharacterized protein</fullName>
    </submittedName>
</protein>
<accession>A0A401VXL2</accession>
<keyword evidence="2" id="KW-1185">Reference proteome</keyword>
<evidence type="ECO:0000313" key="2">
    <source>
        <dbReference type="Proteomes" id="UP000286746"/>
    </source>
</evidence>
<dbReference type="AlphaFoldDB" id="A0A401VXL2"/>
<gene>
    <name evidence="1" type="ORF">GKJPGBOP_01456</name>
</gene>
<sequence>MALRFIGIDPETGGGNCPAVWVDEARGEIIVQGWCADGATLQECAVNSPRPEGEAVVRIPARMAAQLRKACDVADGAGLH</sequence>